<evidence type="ECO:0000313" key="3">
    <source>
        <dbReference type="EMBL" id="SQA76492.1"/>
    </source>
</evidence>
<dbReference type="Proteomes" id="UP000217301">
    <property type="component" value="Chromosome"/>
</dbReference>
<reference evidence="4" key="2">
    <citation type="submission" date="2017-06" db="EMBL/GenBank/DDBJ databases">
        <title>Capnocytophaga spp. assemblies.</title>
        <authorList>
            <person name="Gulvik C.A."/>
        </authorList>
    </citation>
    <scope>NUCLEOTIDE SEQUENCE [LARGE SCALE GENOMIC DNA]</scope>
    <source>
        <strain evidence="4">KC1668</strain>
    </source>
</reference>
<gene>
    <name evidence="2" type="ORF">CGC55_01050</name>
    <name evidence="3" type="ORF">NCTC11653_02417</name>
</gene>
<proteinExistence type="predicted"/>
<dbReference type="EMBL" id="CP022385">
    <property type="protein sequence ID" value="ATA83171.1"/>
    <property type="molecule type" value="Genomic_DNA"/>
</dbReference>
<evidence type="ECO:0000313" key="5">
    <source>
        <dbReference type="Proteomes" id="UP000249902"/>
    </source>
</evidence>
<protein>
    <recommendedName>
        <fullName evidence="1">DUF7738 domain-containing protein</fullName>
    </recommendedName>
</protein>
<name>A0AAX2IDD3_CAPSP</name>
<dbReference type="EMBL" id="UAVP01000011">
    <property type="protein sequence ID" value="SQA76492.1"/>
    <property type="molecule type" value="Genomic_DNA"/>
</dbReference>
<sequence length="271" mass="31578">MKQLVIFLAISVVCLSCGQEKKQMINTDFQITECSALYKGKPLPFGKPIEEWEKIFGKVSRKQYECVYIWDDLGIAIENPTTTNSDPYDPSPKTRKYDVLYIFYANLDSPAGRKEKLSFAPSYCSDAMEKYEEKYNLTHDEVWDKLNYKQGEGYTNIRILKEFFFLPYNIYDKSVTIDGAEVKAGMSLKEFNKNRRALGINMFTFRDVNMNLINEHGKTEGDGEFWDDYRKNFCEEQGHYILCSLQYSDNALEYIKIGYGINGDDENMYSF</sequence>
<evidence type="ECO:0000313" key="4">
    <source>
        <dbReference type="Proteomes" id="UP000217301"/>
    </source>
</evidence>
<dbReference type="KEGG" id="cspu:CGC55_01050"/>
<organism evidence="3 5">
    <name type="scientific">Capnocytophaga sputigena</name>
    <dbReference type="NCBI Taxonomy" id="1019"/>
    <lineage>
        <taxon>Bacteria</taxon>
        <taxon>Pseudomonadati</taxon>
        <taxon>Bacteroidota</taxon>
        <taxon>Flavobacteriia</taxon>
        <taxon>Flavobacteriales</taxon>
        <taxon>Flavobacteriaceae</taxon>
        <taxon>Capnocytophaga</taxon>
    </lineage>
</organism>
<dbReference type="AlphaFoldDB" id="A0AAX2IDD3"/>
<evidence type="ECO:0000313" key="2">
    <source>
        <dbReference type="EMBL" id="ATA83171.1"/>
    </source>
</evidence>
<feature type="domain" description="DUF7738" evidence="1">
    <location>
        <begin position="29"/>
        <end position="191"/>
    </location>
</feature>
<dbReference type="Pfam" id="PF24880">
    <property type="entry name" value="DUF7738"/>
    <property type="match status" value="1"/>
</dbReference>
<accession>A0AAX2IDD3</accession>
<dbReference type="RefSeq" id="WP_002682181.1">
    <property type="nucleotide sequence ID" value="NZ_CP022385.1"/>
</dbReference>
<evidence type="ECO:0000259" key="1">
    <source>
        <dbReference type="Pfam" id="PF24880"/>
    </source>
</evidence>
<reference evidence="3 5" key="3">
    <citation type="submission" date="2018-06" db="EMBL/GenBank/DDBJ databases">
        <authorList>
            <consortium name="Pathogen Informatics"/>
            <person name="Doyle S."/>
        </authorList>
    </citation>
    <scope>NUCLEOTIDE SEQUENCE [LARGE SCALE GENOMIC DNA]</scope>
    <source>
        <strain evidence="3 5">NCTC11653</strain>
    </source>
</reference>
<reference evidence="2" key="1">
    <citation type="journal article" date="2017" name="Genome Announc.">
        <title>Twelve Complete Reference Genomes of Clinical Isolates in the Capnocytophaga Genus.</title>
        <authorList>
            <person name="Villarma A."/>
            <person name="Gulvik C.A."/>
            <person name="Rowe L.A."/>
            <person name="Sheth M."/>
            <person name="Juieng P."/>
            <person name="Nicholson A.C."/>
            <person name="Loparev V.N."/>
            <person name="McQuiston J.R."/>
        </authorList>
    </citation>
    <scope>NUCLEOTIDE SEQUENCE</scope>
    <source>
        <strain evidence="2">KC1668</strain>
    </source>
</reference>
<dbReference type="InterPro" id="IPR056640">
    <property type="entry name" value="DUF7738"/>
</dbReference>
<keyword evidence="4" id="KW-1185">Reference proteome</keyword>
<dbReference type="Proteomes" id="UP000249902">
    <property type="component" value="Unassembled WGS sequence"/>
</dbReference>